<keyword evidence="2" id="KW-0813">Transport</keyword>
<feature type="transmembrane region" description="Helical" evidence="7">
    <location>
        <begin position="265"/>
        <end position="282"/>
    </location>
</feature>
<feature type="transmembrane region" description="Helical" evidence="7">
    <location>
        <begin position="377"/>
        <end position="400"/>
    </location>
</feature>
<keyword evidence="3" id="KW-1003">Cell membrane</keyword>
<dbReference type="InterPro" id="IPR036259">
    <property type="entry name" value="MFS_trans_sf"/>
</dbReference>
<proteinExistence type="predicted"/>
<feature type="transmembrane region" description="Helical" evidence="7">
    <location>
        <begin position="88"/>
        <end position="109"/>
    </location>
</feature>
<dbReference type="RefSeq" id="WP_250061895.1">
    <property type="nucleotide sequence ID" value="NZ_JAIKTS010000001.1"/>
</dbReference>
<keyword evidence="5 7" id="KW-1133">Transmembrane helix</keyword>
<feature type="transmembrane region" description="Helical" evidence="7">
    <location>
        <begin position="352"/>
        <end position="371"/>
    </location>
</feature>
<feature type="transmembrane region" description="Helical" evidence="7">
    <location>
        <begin position="317"/>
        <end position="340"/>
    </location>
</feature>
<feature type="transmembrane region" description="Helical" evidence="7">
    <location>
        <begin position="294"/>
        <end position="311"/>
    </location>
</feature>
<evidence type="ECO:0000256" key="5">
    <source>
        <dbReference type="ARBA" id="ARBA00022989"/>
    </source>
</evidence>
<name>A0ABT0SF09_9GAMM</name>
<keyword evidence="10" id="KW-1185">Reference proteome</keyword>
<evidence type="ECO:0000256" key="6">
    <source>
        <dbReference type="ARBA" id="ARBA00023136"/>
    </source>
</evidence>
<dbReference type="Gene3D" id="1.20.1250.20">
    <property type="entry name" value="MFS general substrate transporter like domains"/>
    <property type="match status" value="1"/>
</dbReference>
<feature type="transmembrane region" description="Helical" evidence="7">
    <location>
        <begin position="149"/>
        <end position="173"/>
    </location>
</feature>
<evidence type="ECO:0000256" key="3">
    <source>
        <dbReference type="ARBA" id="ARBA00022475"/>
    </source>
</evidence>
<feature type="domain" description="Major facilitator superfamily (MFS) profile" evidence="8">
    <location>
        <begin position="1"/>
        <end position="203"/>
    </location>
</feature>
<evidence type="ECO:0000313" key="9">
    <source>
        <dbReference type="EMBL" id="MCL7713668.1"/>
    </source>
</evidence>
<comment type="subcellular location">
    <subcellularLocation>
        <location evidence="1">Cell membrane</location>
        <topology evidence="1">Multi-pass membrane protein</topology>
    </subcellularLocation>
</comment>
<evidence type="ECO:0000313" key="10">
    <source>
        <dbReference type="Proteomes" id="UP001431235"/>
    </source>
</evidence>
<dbReference type="CDD" id="cd06173">
    <property type="entry name" value="MFS_MefA_like"/>
    <property type="match status" value="1"/>
</dbReference>
<feature type="transmembrane region" description="Helical" evidence="7">
    <location>
        <begin position="51"/>
        <end position="76"/>
    </location>
</feature>
<keyword evidence="4 7" id="KW-0812">Transmembrane</keyword>
<dbReference type="InterPro" id="IPR010290">
    <property type="entry name" value="TM_effector"/>
</dbReference>
<feature type="transmembrane region" description="Helical" evidence="7">
    <location>
        <begin position="179"/>
        <end position="200"/>
    </location>
</feature>
<keyword evidence="6 7" id="KW-0472">Membrane</keyword>
<reference evidence="9 10" key="1">
    <citation type="submission" date="2021-08" db="EMBL/GenBank/DDBJ databases">
        <title>Novel members of of the genus Stenotrophomonas from differernt environment.</title>
        <authorList>
            <person name="Deng Y."/>
        </authorList>
    </citation>
    <scope>NUCLEOTIDE SEQUENCE [LARGE SCALE GENOMIC DNA]</scope>
    <source>
        <strain evidence="9 10">CPCC 101365</strain>
    </source>
</reference>
<dbReference type="SUPFAM" id="SSF103473">
    <property type="entry name" value="MFS general substrate transporter"/>
    <property type="match status" value="1"/>
</dbReference>
<comment type="caution">
    <text evidence="9">The sequence shown here is derived from an EMBL/GenBank/DDBJ whole genome shotgun (WGS) entry which is preliminary data.</text>
</comment>
<protein>
    <submittedName>
        <fullName evidence="9">MFS transporter</fullName>
    </submittedName>
</protein>
<gene>
    <name evidence="9" type="ORF">K5L01_03200</name>
</gene>
<feature type="transmembrane region" description="Helical" evidence="7">
    <location>
        <begin position="228"/>
        <end position="253"/>
    </location>
</feature>
<evidence type="ECO:0000256" key="2">
    <source>
        <dbReference type="ARBA" id="ARBA00022448"/>
    </source>
</evidence>
<evidence type="ECO:0000256" key="7">
    <source>
        <dbReference type="SAM" id="Phobius"/>
    </source>
</evidence>
<evidence type="ECO:0000259" key="8">
    <source>
        <dbReference type="PROSITE" id="PS50850"/>
    </source>
</evidence>
<dbReference type="Proteomes" id="UP001431235">
    <property type="component" value="Unassembled WGS sequence"/>
</dbReference>
<accession>A0ABT0SF09</accession>
<dbReference type="InterPro" id="IPR020846">
    <property type="entry name" value="MFS_dom"/>
</dbReference>
<evidence type="ECO:0000256" key="4">
    <source>
        <dbReference type="ARBA" id="ARBA00022692"/>
    </source>
</evidence>
<organism evidence="9 10">
    <name type="scientific">Stenotrophomonas mori</name>
    <dbReference type="NCBI Taxonomy" id="2871096"/>
    <lineage>
        <taxon>Bacteria</taxon>
        <taxon>Pseudomonadati</taxon>
        <taxon>Pseudomonadota</taxon>
        <taxon>Gammaproteobacteria</taxon>
        <taxon>Lysobacterales</taxon>
        <taxon>Lysobacteraceae</taxon>
        <taxon>Stenotrophomonas</taxon>
    </lineage>
</organism>
<feature type="transmembrane region" description="Helical" evidence="7">
    <location>
        <begin position="115"/>
        <end position="137"/>
    </location>
</feature>
<dbReference type="EMBL" id="JAIKTS010000001">
    <property type="protein sequence ID" value="MCL7713668.1"/>
    <property type="molecule type" value="Genomic_DNA"/>
</dbReference>
<feature type="transmembrane region" description="Helical" evidence="7">
    <location>
        <begin position="23"/>
        <end position="45"/>
    </location>
</feature>
<dbReference type="PANTHER" id="PTHR23513">
    <property type="entry name" value="INTEGRAL MEMBRANE EFFLUX PROTEIN-RELATED"/>
    <property type="match status" value="1"/>
</dbReference>
<evidence type="ECO:0000256" key="1">
    <source>
        <dbReference type="ARBA" id="ARBA00004651"/>
    </source>
</evidence>
<dbReference type="PANTHER" id="PTHR23513:SF9">
    <property type="entry name" value="ENTEROBACTIN EXPORTER ENTS"/>
    <property type="match status" value="1"/>
</dbReference>
<dbReference type="Pfam" id="PF05977">
    <property type="entry name" value="MFS_3"/>
    <property type="match status" value="1"/>
</dbReference>
<dbReference type="PROSITE" id="PS50850">
    <property type="entry name" value="MFS"/>
    <property type="match status" value="1"/>
</dbReference>
<sequence length="414" mass="43232">MNAPSDHPGTGTLLRQPGFVQLLLYRVASMLSYQIVAVTVGWHIYEITRNPFSLGLIGLAEVLPFFCTAPFAGYLVDHLPRRRLGMTASLGLIATAVVLALVATGGLPARGVWPIYLAIALTGMVRAFLSPVYNALFARVLAREQFARGAGVGSVVFQTGMVVGPALGGALVAWGGKGLSYTVAAVMAILALLALATLRVSEPAPPQVRAPIFASIAEGARFVLSNQIMLGAMALDMFSVLLGGVVAMLPAFIHDILQHGPEGLGILRAAPALGSIAVGLWLARRPLQRNAGRVLLCAVAGFGLCVIAFGLSRNFWLSGAILVFYGACDGVSVVVRSTILQLATPDAMRGRVASINGIFISSSNELGAFYAGSAARLLGLVPAVVVGGCAVLGVAATIAWKAPRLRRLDLRDLQ</sequence>